<dbReference type="VEuPathDB" id="FungiDB:GVI51_D01023"/>
<gene>
    <name evidence="1" type="ORF">AO440_000655</name>
</gene>
<dbReference type="GO" id="GO:0050821">
    <property type="term" value="P:protein stabilization"/>
    <property type="evidence" value="ECO:0007669"/>
    <property type="project" value="EnsemblFungi"/>
</dbReference>
<dbReference type="OMA" id="PRYYDRI"/>
<dbReference type="PhylomeDB" id="A0A0W0DC14"/>
<dbReference type="EMBL" id="LLZZ01000130">
    <property type="protein sequence ID" value="KTB01719.1"/>
    <property type="molecule type" value="Genomic_DNA"/>
</dbReference>
<name>A0A0W0DC14_CANGB</name>
<dbReference type="VEuPathDB" id="FungiDB:GWK60_D01243"/>
<comment type="caution">
    <text evidence="1">The sequence shown here is derived from an EMBL/GenBank/DDBJ whole genome shotgun (WGS) entry which is preliminary data.</text>
</comment>
<dbReference type="GO" id="GO:0061671">
    <property type="term" value="C:Cbp3p-Cbp6 complex"/>
    <property type="evidence" value="ECO:0007669"/>
    <property type="project" value="EnsemblFungi"/>
</dbReference>
<reference evidence="1 2" key="1">
    <citation type="submission" date="2015-10" db="EMBL/GenBank/DDBJ databases">
        <title>Draft genomes sequences of Candida glabrata isolates 1A, 1B, 2A, 2B, 3A and 3B.</title>
        <authorList>
            <person name="Haavelsrud O.E."/>
            <person name="Gaustad P."/>
        </authorList>
    </citation>
    <scope>NUCLEOTIDE SEQUENCE [LARGE SCALE GENOMIC DNA]</scope>
    <source>
        <strain evidence="1">910700640</strain>
    </source>
</reference>
<dbReference type="VEuPathDB" id="FungiDB:B1J91_D01144g"/>
<dbReference type="VEuPathDB" id="FungiDB:CAGL0D01144g"/>
<accession>A0A0W0DC14</accession>
<dbReference type="GO" id="GO:0034551">
    <property type="term" value="P:mitochondrial respiratory chain complex III assembly"/>
    <property type="evidence" value="ECO:0007669"/>
    <property type="project" value="EnsemblFungi"/>
</dbReference>
<dbReference type="GO" id="GO:0043022">
    <property type="term" value="F:ribosome binding"/>
    <property type="evidence" value="ECO:0007669"/>
    <property type="project" value="EnsemblFungi"/>
</dbReference>
<dbReference type="AlphaFoldDB" id="A0A0W0DC14"/>
<dbReference type="InterPro" id="IPR037653">
    <property type="entry name" value="Cbp6"/>
</dbReference>
<dbReference type="PANTHER" id="PTHR28250:SF1">
    <property type="entry name" value="CYTOCHROME B PRE-MRNA-PROCESSING PROTEIN 6"/>
    <property type="match status" value="1"/>
</dbReference>
<dbReference type="Proteomes" id="UP000054886">
    <property type="component" value="Unassembled WGS sequence"/>
</dbReference>
<proteinExistence type="predicted"/>
<protein>
    <submittedName>
        <fullName evidence="1">Cytochrome B pre-mRNA-processing protein 6</fullName>
    </submittedName>
</protein>
<sequence>MSTPPAVREAAKQVVKCLERFPADRFKHLTSFKDIQISRFNRIAGVSLKGEDAANEKKPSLSEVKDMISRTSGPLGLQKDFLKKLQGALQQDMVSEEGLTKQKRSLEVLMSDKYKNYYEVGDKLYKPNGNPEYYQRLMDELTGKKKENLFTGLRTVFFGK</sequence>
<evidence type="ECO:0000313" key="2">
    <source>
        <dbReference type="Proteomes" id="UP000054886"/>
    </source>
</evidence>
<dbReference type="OrthoDB" id="2107880at2759"/>
<dbReference type="PANTHER" id="PTHR28250">
    <property type="entry name" value="CYTOCHROME B PRE-MRNA-PROCESSING PROTEIN 6"/>
    <property type="match status" value="1"/>
</dbReference>
<dbReference type="GO" id="GO:0070131">
    <property type="term" value="P:positive regulation of mitochondrial translation"/>
    <property type="evidence" value="ECO:0007669"/>
    <property type="project" value="EnsemblFungi"/>
</dbReference>
<evidence type="ECO:0000313" key="1">
    <source>
        <dbReference type="EMBL" id="KTB01719.1"/>
    </source>
</evidence>
<organism evidence="1 2">
    <name type="scientific">Candida glabrata</name>
    <name type="common">Yeast</name>
    <name type="synonym">Torulopsis glabrata</name>
    <dbReference type="NCBI Taxonomy" id="5478"/>
    <lineage>
        <taxon>Eukaryota</taxon>
        <taxon>Fungi</taxon>
        <taxon>Dikarya</taxon>
        <taxon>Ascomycota</taxon>
        <taxon>Saccharomycotina</taxon>
        <taxon>Saccharomycetes</taxon>
        <taxon>Saccharomycetales</taxon>
        <taxon>Saccharomycetaceae</taxon>
        <taxon>Nakaseomyces</taxon>
    </lineage>
</organism>
<dbReference type="GO" id="GO:0005761">
    <property type="term" value="C:mitochondrial ribosome"/>
    <property type="evidence" value="ECO:0007669"/>
    <property type="project" value="EnsemblFungi"/>
</dbReference>
<dbReference type="Pfam" id="PF20180">
    <property type="entry name" value="UQCC2_CBP6"/>
    <property type="match status" value="1"/>
</dbReference>